<dbReference type="GO" id="GO:0009055">
    <property type="term" value="F:electron transfer activity"/>
    <property type="evidence" value="ECO:0007669"/>
    <property type="project" value="UniProtKB-UniRule"/>
</dbReference>
<evidence type="ECO:0000256" key="6">
    <source>
        <dbReference type="ARBA" id="ARBA00023014"/>
    </source>
</evidence>
<dbReference type="Pfam" id="PF13370">
    <property type="entry name" value="Fer4_13"/>
    <property type="match status" value="1"/>
</dbReference>
<accession>A0A7K0DEB9</accession>
<organism evidence="10 11">
    <name type="scientific">Nocardia macrotermitis</name>
    <dbReference type="NCBI Taxonomy" id="2585198"/>
    <lineage>
        <taxon>Bacteria</taxon>
        <taxon>Bacillati</taxon>
        <taxon>Actinomycetota</taxon>
        <taxon>Actinomycetes</taxon>
        <taxon>Mycobacteriales</taxon>
        <taxon>Nocardiaceae</taxon>
        <taxon>Nocardia</taxon>
    </lineage>
</organism>
<dbReference type="PROSITE" id="PS51379">
    <property type="entry name" value="4FE4S_FER_2"/>
    <property type="match status" value="1"/>
</dbReference>
<evidence type="ECO:0000313" key="10">
    <source>
        <dbReference type="EMBL" id="MQY24146.1"/>
    </source>
</evidence>
<name>A0A7K0DEB9_9NOCA</name>
<dbReference type="PANTHER" id="PTHR36923">
    <property type="entry name" value="FERREDOXIN"/>
    <property type="match status" value="1"/>
</dbReference>
<comment type="function">
    <text evidence="8">Ferredoxins are iron-sulfur proteins that transfer electrons in a wide variety of metabolic reactions.</text>
</comment>
<feature type="domain" description="4Fe-4S ferredoxin-type" evidence="9">
    <location>
        <begin position="4"/>
        <end position="33"/>
    </location>
</feature>
<evidence type="ECO:0000256" key="5">
    <source>
        <dbReference type="ARBA" id="ARBA00023004"/>
    </source>
</evidence>
<gene>
    <name evidence="10" type="ORF">NRB20_72790</name>
</gene>
<dbReference type="AlphaFoldDB" id="A0A7K0DEB9"/>
<dbReference type="InterPro" id="IPR001080">
    <property type="entry name" value="3Fe4S_ferredoxin"/>
</dbReference>
<evidence type="ECO:0000313" key="11">
    <source>
        <dbReference type="Proteomes" id="UP000438448"/>
    </source>
</evidence>
<dbReference type="InterPro" id="IPR017896">
    <property type="entry name" value="4Fe4S_Fe-S-bd"/>
</dbReference>
<evidence type="ECO:0000256" key="8">
    <source>
        <dbReference type="RuleBase" id="RU368020"/>
    </source>
</evidence>
<comment type="cofactor">
    <cofactor evidence="1">
        <name>[3Fe-4S] cluster</name>
        <dbReference type="ChEBI" id="CHEBI:21137"/>
    </cofactor>
</comment>
<reference evidence="10 11" key="1">
    <citation type="submission" date="2019-10" db="EMBL/GenBank/DDBJ databases">
        <title>Nocardia macrotermitis sp. nov. and Nocardia aurantia sp. nov., isolated from the gut of fungus growing-termite Macrotermes natalensis.</title>
        <authorList>
            <person name="Benndorf R."/>
            <person name="Schwitalla J."/>
            <person name="Martin K."/>
            <person name="De Beer W."/>
            <person name="Kaster A.-K."/>
            <person name="Vollmers J."/>
            <person name="Poulsen M."/>
            <person name="Beemelmanns C."/>
        </authorList>
    </citation>
    <scope>NUCLEOTIDE SEQUENCE [LARGE SCALE GENOMIC DNA]</scope>
    <source>
        <strain evidence="10 11">RB20</strain>
    </source>
</reference>
<proteinExistence type="predicted"/>
<dbReference type="EMBL" id="WEGK01000028">
    <property type="protein sequence ID" value="MQY24146.1"/>
    <property type="molecule type" value="Genomic_DNA"/>
</dbReference>
<evidence type="ECO:0000256" key="3">
    <source>
        <dbReference type="ARBA" id="ARBA00022723"/>
    </source>
</evidence>
<comment type="caution">
    <text evidence="10">The sequence shown here is derived from an EMBL/GenBank/DDBJ whole genome shotgun (WGS) entry which is preliminary data.</text>
</comment>
<dbReference type="Gene3D" id="3.30.70.20">
    <property type="match status" value="1"/>
</dbReference>
<keyword evidence="2 8" id="KW-0813">Transport</keyword>
<sequence length="70" mass="7492">MTDWTVRVDRLACLGCGVCLDYAPRSFVQDEDGQAVLREPPGDELDRIREAVGACPTGALELVIGGTNAE</sequence>
<keyword evidence="7" id="KW-0003">3Fe-4S</keyword>
<evidence type="ECO:0000256" key="1">
    <source>
        <dbReference type="ARBA" id="ARBA00001927"/>
    </source>
</evidence>
<dbReference type="GO" id="GO:0005506">
    <property type="term" value="F:iron ion binding"/>
    <property type="evidence" value="ECO:0007669"/>
    <property type="project" value="UniProtKB-UniRule"/>
</dbReference>
<protein>
    <recommendedName>
        <fullName evidence="8">Ferredoxin</fullName>
    </recommendedName>
</protein>
<keyword evidence="3 8" id="KW-0479">Metal-binding</keyword>
<dbReference type="RefSeq" id="WP_319945838.1">
    <property type="nucleotide sequence ID" value="NZ_WEGK01000028.1"/>
</dbReference>
<evidence type="ECO:0000256" key="7">
    <source>
        <dbReference type="ARBA" id="ARBA00023291"/>
    </source>
</evidence>
<dbReference type="Proteomes" id="UP000438448">
    <property type="component" value="Unassembled WGS sequence"/>
</dbReference>
<evidence type="ECO:0000259" key="9">
    <source>
        <dbReference type="PROSITE" id="PS51379"/>
    </source>
</evidence>
<dbReference type="PRINTS" id="PR00352">
    <property type="entry name" value="3FE4SFRDOXIN"/>
</dbReference>
<dbReference type="InterPro" id="IPR051269">
    <property type="entry name" value="Fe-S_cluster_ET"/>
</dbReference>
<dbReference type="PANTHER" id="PTHR36923:SF3">
    <property type="entry name" value="FERREDOXIN"/>
    <property type="match status" value="1"/>
</dbReference>
<dbReference type="GO" id="GO:0051538">
    <property type="term" value="F:3 iron, 4 sulfur cluster binding"/>
    <property type="evidence" value="ECO:0007669"/>
    <property type="project" value="UniProtKB-KW"/>
</dbReference>
<keyword evidence="5 8" id="KW-0408">Iron</keyword>
<dbReference type="SUPFAM" id="SSF54862">
    <property type="entry name" value="4Fe-4S ferredoxins"/>
    <property type="match status" value="1"/>
</dbReference>
<evidence type="ECO:0000256" key="4">
    <source>
        <dbReference type="ARBA" id="ARBA00022982"/>
    </source>
</evidence>
<keyword evidence="6 8" id="KW-0411">Iron-sulfur</keyword>
<keyword evidence="4 8" id="KW-0249">Electron transport</keyword>
<keyword evidence="11" id="KW-1185">Reference proteome</keyword>
<evidence type="ECO:0000256" key="2">
    <source>
        <dbReference type="ARBA" id="ARBA00022448"/>
    </source>
</evidence>